<dbReference type="AlphaFoldDB" id="A0A550CYX0"/>
<evidence type="ECO:0000256" key="10">
    <source>
        <dbReference type="RuleBase" id="RU366035"/>
    </source>
</evidence>
<keyword evidence="7 10" id="KW-1133">Transmembrane helix</keyword>
<comment type="caution">
    <text evidence="12">The sequence shown here is derived from an EMBL/GenBank/DDBJ whole genome shotgun (WGS) entry which is preliminary data.</text>
</comment>
<evidence type="ECO:0000256" key="6">
    <source>
        <dbReference type="ARBA" id="ARBA00022971"/>
    </source>
</evidence>
<accession>A0A550CYX0</accession>
<keyword evidence="6 10" id="KW-0184">Conjugation</keyword>
<keyword evidence="13" id="KW-1185">Reference proteome</keyword>
<dbReference type="OrthoDB" id="10248838at2759"/>
<feature type="compositionally biased region" description="Pro residues" evidence="11">
    <location>
        <begin position="735"/>
        <end position="745"/>
    </location>
</feature>
<feature type="region of interest" description="Disordered" evidence="11">
    <location>
        <begin position="1053"/>
        <end position="1080"/>
    </location>
</feature>
<feature type="compositionally biased region" description="Polar residues" evidence="11">
    <location>
        <begin position="1013"/>
        <end position="1026"/>
    </location>
</feature>
<dbReference type="Proteomes" id="UP000320762">
    <property type="component" value="Unassembled WGS sequence"/>
</dbReference>
<keyword evidence="4 10" id="KW-1003">Cell membrane</keyword>
<comment type="subcellular location">
    <subcellularLocation>
        <location evidence="2 10">Cell membrane</location>
        <topology evidence="2 10">Multi-pass membrane protein</topology>
    </subcellularLocation>
</comment>
<evidence type="ECO:0000256" key="9">
    <source>
        <dbReference type="ARBA" id="ARBA00023180"/>
    </source>
</evidence>
<evidence type="ECO:0000256" key="1">
    <source>
        <dbReference type="ARBA" id="ARBA00002512"/>
    </source>
</evidence>
<reference evidence="12 13" key="1">
    <citation type="journal article" date="2019" name="New Phytol.">
        <title>Comparative genomics reveals unique wood-decay strategies and fruiting body development in the Schizophyllaceae.</title>
        <authorList>
            <person name="Almasi E."/>
            <person name="Sahu N."/>
            <person name="Krizsan K."/>
            <person name="Balint B."/>
            <person name="Kovacs G.M."/>
            <person name="Kiss B."/>
            <person name="Cseklye J."/>
            <person name="Drula E."/>
            <person name="Henrissat B."/>
            <person name="Nagy I."/>
            <person name="Chovatia M."/>
            <person name="Adam C."/>
            <person name="LaButti K."/>
            <person name="Lipzen A."/>
            <person name="Riley R."/>
            <person name="Grigoriev I.V."/>
            <person name="Nagy L.G."/>
        </authorList>
    </citation>
    <scope>NUCLEOTIDE SEQUENCE [LARGE SCALE GENOMIC DNA]</scope>
    <source>
        <strain evidence="12 13">NL-1724</strain>
    </source>
</reference>
<dbReference type="STRING" id="97359.A0A550CYX0"/>
<feature type="compositionally biased region" description="Basic and acidic residues" evidence="11">
    <location>
        <begin position="854"/>
        <end position="867"/>
    </location>
</feature>
<evidence type="ECO:0000256" key="5">
    <source>
        <dbReference type="ARBA" id="ARBA00022692"/>
    </source>
</evidence>
<evidence type="ECO:0000313" key="13">
    <source>
        <dbReference type="Proteomes" id="UP000320762"/>
    </source>
</evidence>
<protein>
    <recommendedName>
        <fullName evidence="10">Plasma membrane fusion protein PRM1</fullName>
    </recommendedName>
</protein>
<keyword evidence="5 10" id="KW-0812">Transmembrane</keyword>
<proteinExistence type="inferred from homology"/>
<dbReference type="GO" id="GO:0005886">
    <property type="term" value="C:plasma membrane"/>
    <property type="evidence" value="ECO:0007669"/>
    <property type="project" value="UniProtKB-SubCell"/>
</dbReference>
<feature type="compositionally biased region" description="Low complexity" evidence="11">
    <location>
        <begin position="892"/>
        <end position="907"/>
    </location>
</feature>
<keyword evidence="8 10" id="KW-0472">Membrane</keyword>
<feature type="compositionally biased region" description="Basic and acidic residues" evidence="11">
    <location>
        <begin position="754"/>
        <end position="771"/>
    </location>
</feature>
<feature type="region of interest" description="Disordered" evidence="11">
    <location>
        <begin position="969"/>
        <end position="1039"/>
    </location>
</feature>
<comment type="caution">
    <text evidence="10">Lacks conserved residue(s) required for the propagation of feature annotation.</text>
</comment>
<feature type="region of interest" description="Disordered" evidence="11">
    <location>
        <begin position="729"/>
        <end position="781"/>
    </location>
</feature>
<dbReference type="PANTHER" id="PTHR31030">
    <property type="entry name" value="PLASMA MEMBRANE FUSION PROTEIN PRM1"/>
    <property type="match status" value="1"/>
</dbReference>
<feature type="compositionally biased region" description="Low complexity" evidence="11">
    <location>
        <begin position="1027"/>
        <end position="1039"/>
    </location>
</feature>
<gene>
    <name evidence="12" type="ORF">BD626DRAFT_563681</name>
</gene>
<dbReference type="PANTHER" id="PTHR31030:SF1">
    <property type="entry name" value="PLASMA MEMBRANE FUSION PROTEIN PRM1"/>
    <property type="match status" value="1"/>
</dbReference>
<evidence type="ECO:0000256" key="3">
    <source>
        <dbReference type="ARBA" id="ARBA00010780"/>
    </source>
</evidence>
<feature type="transmembrane region" description="Helical" evidence="10">
    <location>
        <begin position="34"/>
        <end position="56"/>
    </location>
</feature>
<dbReference type="EMBL" id="VDMD01000001">
    <property type="protein sequence ID" value="TRM69986.1"/>
    <property type="molecule type" value="Genomic_DNA"/>
</dbReference>
<evidence type="ECO:0000313" key="12">
    <source>
        <dbReference type="EMBL" id="TRM69986.1"/>
    </source>
</evidence>
<feature type="transmembrane region" description="Helical" evidence="10">
    <location>
        <begin position="623"/>
        <end position="648"/>
    </location>
</feature>
<organism evidence="12 13">
    <name type="scientific">Schizophyllum amplum</name>
    <dbReference type="NCBI Taxonomy" id="97359"/>
    <lineage>
        <taxon>Eukaryota</taxon>
        <taxon>Fungi</taxon>
        <taxon>Dikarya</taxon>
        <taxon>Basidiomycota</taxon>
        <taxon>Agaricomycotina</taxon>
        <taxon>Agaricomycetes</taxon>
        <taxon>Agaricomycetidae</taxon>
        <taxon>Agaricales</taxon>
        <taxon>Schizophyllaceae</taxon>
        <taxon>Schizophyllum</taxon>
    </lineage>
</organism>
<evidence type="ECO:0000256" key="7">
    <source>
        <dbReference type="ARBA" id="ARBA00022989"/>
    </source>
</evidence>
<feature type="region of interest" description="Disordered" evidence="11">
    <location>
        <begin position="933"/>
        <end position="957"/>
    </location>
</feature>
<dbReference type="InterPro" id="IPR026777">
    <property type="entry name" value="PRM1"/>
</dbReference>
<comment type="function">
    <text evidence="1 10">Involved in cell fusion during mating by stabilizing the plasma membrane fusion event.</text>
</comment>
<feature type="transmembrane region" description="Helical" evidence="10">
    <location>
        <begin position="418"/>
        <end position="440"/>
    </location>
</feature>
<name>A0A550CYX0_9AGAR</name>
<keyword evidence="9" id="KW-0325">Glycoprotein</keyword>
<feature type="region of interest" description="Disordered" evidence="11">
    <location>
        <begin position="810"/>
        <end position="918"/>
    </location>
</feature>
<feature type="compositionally biased region" description="Polar residues" evidence="11">
    <location>
        <begin position="814"/>
        <end position="823"/>
    </location>
</feature>
<dbReference type="GO" id="GO:0043332">
    <property type="term" value="C:mating projection tip"/>
    <property type="evidence" value="ECO:0007669"/>
    <property type="project" value="UniProtKB-UniRule"/>
</dbReference>
<evidence type="ECO:0000256" key="8">
    <source>
        <dbReference type="ARBA" id="ARBA00023136"/>
    </source>
</evidence>
<dbReference type="GO" id="GO:0032220">
    <property type="term" value="P:plasma membrane fusion involved in cytogamy"/>
    <property type="evidence" value="ECO:0007669"/>
    <property type="project" value="TreeGrafter"/>
</dbReference>
<evidence type="ECO:0000256" key="4">
    <source>
        <dbReference type="ARBA" id="ARBA00022475"/>
    </source>
</evidence>
<evidence type="ECO:0000256" key="11">
    <source>
        <dbReference type="SAM" id="MobiDB-lite"/>
    </source>
</evidence>
<sequence length="1121" mass="121303">MSEFPRWMSPPPTYDATTTTTAYALKPYLELPHLLSLTWLAYPILSLLFVAFRLAISSSSMQDSVDSAKDNMIASCKAAENAATSSASLPRYMAMGSNELFADSVNATMNAARATMVLALTIMEAIINFIIDIYRSTLLCFVELVIRGGISLLISAADEVKEFVENIADGLADTIQSAISGANSAFQTAIDGVNAINPFGDISAPQIDMPDLSSLTNLNLPTTFQDALTSLNNTVPTFDEIKEAIENVIDTPFELLKADINDTFAGLNFNSSLMSVPETNTVRFCHDLDTSVVDDLGNDIIKATKIGIVIIIVIALCLIGLNCFLVWYKWRSQLQHIDYTRQAWMSDPVLYQSKPVSGSKGGNMPNVELTDHNMLMLQAAGQHPILTRFANNTARRLRLGPTKTTNLTWFLHYIFHPPALACFLIGFVGLLSVQIQLLALDPLVGEYKERAAASADDLSNSIATQINGSMYNQSAQYAADVNAQIASMQEQIDGGVFGWLNTTTVTLNDTLVAFYDSVENAIESVFDDTPLEQPVSEFVFCLLGSKIVAIENALTFLHDNIQVELPTMNDSVLVIGPDGVQEISRPISAAALGGGDSGDGEEDNGIVDKLVRSYTESLKKERIMFAVFVGLWGLVVLIGLCIIFWHSYGKAWWVGRKETRSRSEPAAGGEGGNTWFWTAWFARVREGRERRRWEQEQRADINGLVVPFREGIPTQPSASEQQGLTVAHHDLPSFTPLPSPKPSPWTPWSLGRSSRAEKDKAPSELGEKSIPEVRLQADGQRSREALLADEKAGVDVGRPGIFARIFGGARAHASESTQPSRASSPRGKPDLRISVGRAMAGTTRPVDGAPDMPAAHEQDASPEERSRWSISPTATRRHTPWVNIISPTTRASNSLHSRSTSGSSQSSNLPPPIHPARRDLGALGRALNAPRLALGKHGKETESVALPPTKNSRVSSVPADVNEDFYTEDSLGAPLSHGSHGRSAPFPAPLHLGFDRPQQQPNAVRARPGPPSFKQTNDSGASLSVKTTSSSNLLTPTTRLLTTVPARSSSTLLNQNPFADAQPSPAPSSDARTAGMAGVGAGGKGPVNPFVTPFDDEHQVIILPAHPRKSMNTNPFQPVVL</sequence>
<feature type="transmembrane region" description="Helical" evidence="10">
    <location>
        <begin position="306"/>
        <end position="328"/>
    </location>
</feature>
<evidence type="ECO:0000256" key="2">
    <source>
        <dbReference type="ARBA" id="ARBA00004651"/>
    </source>
</evidence>
<comment type="similarity">
    <text evidence="3 10">Belongs to the PRM1 family.</text>
</comment>